<dbReference type="InterPro" id="IPR018062">
    <property type="entry name" value="HTH_AraC-typ_CS"/>
</dbReference>
<evidence type="ECO:0000259" key="4">
    <source>
        <dbReference type="PROSITE" id="PS01124"/>
    </source>
</evidence>
<evidence type="ECO:0000256" key="3">
    <source>
        <dbReference type="ARBA" id="ARBA00023163"/>
    </source>
</evidence>
<evidence type="ECO:0000256" key="2">
    <source>
        <dbReference type="ARBA" id="ARBA00023125"/>
    </source>
</evidence>
<dbReference type="InterPro" id="IPR018060">
    <property type="entry name" value="HTH_AraC"/>
</dbReference>
<dbReference type="SUPFAM" id="SSF46689">
    <property type="entry name" value="Homeodomain-like"/>
    <property type="match status" value="2"/>
</dbReference>
<dbReference type="InterPro" id="IPR011051">
    <property type="entry name" value="RmlC_Cupin_sf"/>
</dbReference>
<gene>
    <name evidence="5" type="ORF">EHT25_13000</name>
</gene>
<dbReference type="Proteomes" id="UP000271925">
    <property type="component" value="Unassembled WGS sequence"/>
</dbReference>
<dbReference type="InterPro" id="IPR013096">
    <property type="entry name" value="Cupin_2"/>
</dbReference>
<dbReference type="EMBL" id="RQJO01000008">
    <property type="protein sequence ID" value="RRB04412.1"/>
    <property type="molecule type" value="Genomic_DNA"/>
</dbReference>
<evidence type="ECO:0000313" key="5">
    <source>
        <dbReference type="EMBL" id="RRB04412.1"/>
    </source>
</evidence>
<keyword evidence="3" id="KW-0804">Transcription</keyword>
<evidence type="ECO:0000256" key="1">
    <source>
        <dbReference type="ARBA" id="ARBA00023015"/>
    </source>
</evidence>
<evidence type="ECO:0000313" key="6">
    <source>
        <dbReference type="Proteomes" id="UP000271925"/>
    </source>
</evidence>
<dbReference type="Pfam" id="PF07883">
    <property type="entry name" value="Cupin_2"/>
    <property type="match status" value="1"/>
</dbReference>
<dbReference type="PANTHER" id="PTHR43280">
    <property type="entry name" value="ARAC-FAMILY TRANSCRIPTIONAL REGULATOR"/>
    <property type="match status" value="1"/>
</dbReference>
<protein>
    <submittedName>
        <fullName evidence="5">AraC family transcriptional regulator</fullName>
    </submittedName>
</protein>
<accession>A0A3P1BTS1</accession>
<dbReference type="PROSITE" id="PS01124">
    <property type="entry name" value="HTH_ARAC_FAMILY_2"/>
    <property type="match status" value="1"/>
</dbReference>
<organism evidence="5 6">
    <name type="scientific">Larkinella rosea</name>
    <dbReference type="NCBI Taxonomy" id="2025312"/>
    <lineage>
        <taxon>Bacteria</taxon>
        <taxon>Pseudomonadati</taxon>
        <taxon>Bacteroidota</taxon>
        <taxon>Cytophagia</taxon>
        <taxon>Cytophagales</taxon>
        <taxon>Spirosomataceae</taxon>
        <taxon>Larkinella</taxon>
    </lineage>
</organism>
<dbReference type="SUPFAM" id="SSF51182">
    <property type="entry name" value="RmlC-like cupins"/>
    <property type="match status" value="1"/>
</dbReference>
<dbReference type="OrthoDB" id="792101at2"/>
<dbReference type="SMART" id="SM00342">
    <property type="entry name" value="HTH_ARAC"/>
    <property type="match status" value="1"/>
</dbReference>
<dbReference type="Gene3D" id="2.60.120.10">
    <property type="entry name" value="Jelly Rolls"/>
    <property type="match status" value="1"/>
</dbReference>
<dbReference type="RefSeq" id="WP_124875111.1">
    <property type="nucleotide sequence ID" value="NZ_RQJO01000008.1"/>
</dbReference>
<name>A0A3P1BTS1_9BACT</name>
<proteinExistence type="predicted"/>
<dbReference type="PROSITE" id="PS00041">
    <property type="entry name" value="HTH_ARAC_FAMILY_1"/>
    <property type="match status" value="1"/>
</dbReference>
<dbReference type="PANTHER" id="PTHR43280:SF27">
    <property type="entry name" value="TRANSCRIPTIONAL REGULATOR MTLR"/>
    <property type="match status" value="1"/>
</dbReference>
<dbReference type="PRINTS" id="PR00032">
    <property type="entry name" value="HTHARAC"/>
</dbReference>
<dbReference type="InterPro" id="IPR014710">
    <property type="entry name" value="RmlC-like_jellyroll"/>
</dbReference>
<keyword evidence="1" id="KW-0805">Transcription regulation</keyword>
<reference evidence="5 6" key="1">
    <citation type="submission" date="2018-11" db="EMBL/GenBank/DDBJ databases">
        <authorList>
            <person name="Zhou Z."/>
            <person name="Wang G."/>
        </authorList>
    </citation>
    <scope>NUCLEOTIDE SEQUENCE [LARGE SCALE GENOMIC DNA]</scope>
    <source>
        <strain evidence="5 6">KCTC52004</strain>
    </source>
</reference>
<keyword evidence="2" id="KW-0238">DNA-binding</keyword>
<dbReference type="AlphaFoldDB" id="A0A3P1BTS1"/>
<feature type="domain" description="HTH araC/xylS-type" evidence="4">
    <location>
        <begin position="187"/>
        <end position="285"/>
    </location>
</feature>
<dbReference type="InterPro" id="IPR020449">
    <property type="entry name" value="Tscrpt_reg_AraC-type_HTH"/>
</dbReference>
<dbReference type="Pfam" id="PF12833">
    <property type="entry name" value="HTH_18"/>
    <property type="match status" value="1"/>
</dbReference>
<dbReference type="GO" id="GO:0003700">
    <property type="term" value="F:DNA-binding transcription factor activity"/>
    <property type="evidence" value="ECO:0007669"/>
    <property type="project" value="InterPro"/>
</dbReference>
<dbReference type="Gene3D" id="1.10.10.60">
    <property type="entry name" value="Homeodomain-like"/>
    <property type="match status" value="2"/>
</dbReference>
<dbReference type="GO" id="GO:0043565">
    <property type="term" value="F:sequence-specific DNA binding"/>
    <property type="evidence" value="ECO:0007669"/>
    <property type="project" value="InterPro"/>
</dbReference>
<comment type="caution">
    <text evidence="5">The sequence shown here is derived from an EMBL/GenBank/DDBJ whole genome shotgun (WGS) entry which is preliminary data.</text>
</comment>
<sequence>MKPIYALLPDFASAQKPFVFREIVRSQFSTDFHFHPECQLVYVVSGSGTRIIGGSVEQFEAGDLTFIGPNVPHVWYSHAAQPETPLEARSLALYINPEVVLHHLKPFTNTQSLADFFRQSERGLCLTGPTREQLVALLTAMPNQSDLPLMASFLQILEVLKTSPEVRWLNPESLLMSYAGASQSRVARVMRFIQDQFRQPITLEETAAIAGLQLHSFCRFFKALTQRTFSEFLNEIRIGFACQLLQQSDLPITQIAYESGFGNISYFNRSFKKNRGLTPKEYRQCLQPGGRFYLQPESRVC</sequence>
<dbReference type="InterPro" id="IPR009057">
    <property type="entry name" value="Homeodomain-like_sf"/>
</dbReference>
<keyword evidence="6" id="KW-1185">Reference proteome</keyword>